<name>A0A418CNZ7_APHAT</name>
<evidence type="ECO:0000313" key="3">
    <source>
        <dbReference type="Proteomes" id="UP000286510"/>
    </source>
</evidence>
<dbReference type="Pfam" id="PF10551">
    <property type="entry name" value="MULE"/>
    <property type="match status" value="1"/>
</dbReference>
<protein>
    <recommendedName>
        <fullName evidence="1">MULE transposase domain-containing protein</fullName>
    </recommendedName>
</protein>
<evidence type="ECO:0000313" key="2">
    <source>
        <dbReference type="EMBL" id="RHY83353.1"/>
    </source>
</evidence>
<dbReference type="EMBL" id="QUTF01025566">
    <property type="protein sequence ID" value="RHY83353.1"/>
    <property type="molecule type" value="Genomic_DNA"/>
</dbReference>
<reference evidence="2 3" key="1">
    <citation type="submission" date="2018-08" db="EMBL/GenBank/DDBJ databases">
        <title>Aphanomyces genome sequencing and annotation.</title>
        <authorList>
            <person name="Minardi D."/>
            <person name="Oidtmann B."/>
            <person name="Van Der Giezen M."/>
            <person name="Studholme D.J."/>
        </authorList>
    </citation>
    <scope>NUCLEOTIDE SEQUENCE [LARGE SCALE GENOMIC DNA]</scope>
    <source>
        <strain evidence="2 3">FDL457</strain>
    </source>
</reference>
<feature type="domain" description="MULE transposase" evidence="1">
    <location>
        <begin position="150"/>
        <end position="217"/>
    </location>
</feature>
<proteinExistence type="predicted"/>
<dbReference type="Proteomes" id="UP000286510">
    <property type="component" value="Unassembled WGS sequence"/>
</dbReference>
<dbReference type="VEuPathDB" id="FungiDB:H257_17018"/>
<dbReference type="InterPro" id="IPR018289">
    <property type="entry name" value="MULE_transposase_dom"/>
</dbReference>
<feature type="non-terminal residue" evidence="2">
    <location>
        <position position="252"/>
    </location>
</feature>
<evidence type="ECO:0000259" key="1">
    <source>
        <dbReference type="Pfam" id="PF10551"/>
    </source>
</evidence>
<dbReference type="AlphaFoldDB" id="A0A418CNZ7"/>
<organism evidence="2 3">
    <name type="scientific">Aphanomyces astaci</name>
    <name type="common">Crayfish plague agent</name>
    <dbReference type="NCBI Taxonomy" id="112090"/>
    <lineage>
        <taxon>Eukaryota</taxon>
        <taxon>Sar</taxon>
        <taxon>Stramenopiles</taxon>
        <taxon>Oomycota</taxon>
        <taxon>Saprolegniomycetes</taxon>
        <taxon>Saprolegniales</taxon>
        <taxon>Verrucalvaceae</taxon>
        <taxon>Aphanomyces</taxon>
    </lineage>
</organism>
<dbReference type="PANTHER" id="PTHR31973:SF187">
    <property type="entry name" value="MUTATOR TRANSPOSASE MUDRA PROTEIN"/>
    <property type="match status" value="1"/>
</dbReference>
<comment type="caution">
    <text evidence="2">The sequence shown here is derived from an EMBL/GenBank/DDBJ whole genome shotgun (WGS) entry which is preliminary data.</text>
</comment>
<sequence>MRETGIDSFALRTSEHFVTHHASAKNPEARERQSPRSYSRHNLLSGMAAKYVAEYVAEHASPDPDVPLLTSNIIRAAIMKATGVNTAGTFITNMKKLALDLISGTVAAGYQKLHAYMVQLAEDNGGEMMFYQVRTVLNKSGSVKDGSHCNLLAAIAIVPQEDELNWTWFLKHLKSSSMGFDENATLFASDRDKGLINAIKVVYPMCWHRYCMWHICLNIRSKKIKLSDTDKNLLYRVADATTEDKATKAMRE</sequence>
<dbReference type="PANTHER" id="PTHR31973">
    <property type="entry name" value="POLYPROTEIN, PUTATIVE-RELATED"/>
    <property type="match status" value="1"/>
</dbReference>
<accession>A0A418CNZ7</accession>
<gene>
    <name evidence="2" type="ORF">DYB26_013217</name>
</gene>